<proteinExistence type="predicted"/>
<sequence length="169" mass="19047">APALSHPGAARHLRGRPGHRAPPAAHRGSAPRAAPDRAPCRRARWRAGAGRRNGVRRRSARRPLPPGAVRPFCPRLQRARVHRRSVPLGNPAEHLVDPRRDRRWRQRPGCGRLRPGEHRGRPDPDDRLPVGSRRRSGLHPERAAQHRGHPSGDLGPGRRRPQPRLRRVM</sequence>
<reference evidence="2" key="1">
    <citation type="submission" date="2020-02" db="EMBL/GenBank/DDBJ databases">
        <authorList>
            <person name="Meier V. D."/>
        </authorList>
    </citation>
    <scope>NUCLEOTIDE SEQUENCE</scope>
    <source>
        <strain evidence="2">AVDCRST_MAG50</strain>
    </source>
</reference>
<evidence type="ECO:0000313" key="2">
    <source>
        <dbReference type="EMBL" id="CAA9265041.1"/>
    </source>
</evidence>
<feature type="non-terminal residue" evidence="2">
    <location>
        <position position="1"/>
    </location>
</feature>
<name>A0A6J4IZA7_9ACTN</name>
<evidence type="ECO:0000256" key="1">
    <source>
        <dbReference type="SAM" id="MobiDB-lite"/>
    </source>
</evidence>
<gene>
    <name evidence="2" type="ORF">AVDCRST_MAG50-3088</name>
</gene>
<feature type="compositionally biased region" description="Basic residues" evidence="1">
    <location>
        <begin position="9"/>
        <end position="19"/>
    </location>
</feature>
<feature type="compositionally biased region" description="Basic and acidic residues" evidence="1">
    <location>
        <begin position="114"/>
        <end position="128"/>
    </location>
</feature>
<feature type="region of interest" description="Disordered" evidence="1">
    <location>
        <begin position="1"/>
        <end position="169"/>
    </location>
</feature>
<protein>
    <submittedName>
        <fullName evidence="2">Uncharacterized protein</fullName>
    </submittedName>
</protein>
<organism evidence="2">
    <name type="scientific">uncultured Acidimicrobiales bacterium</name>
    <dbReference type="NCBI Taxonomy" id="310071"/>
    <lineage>
        <taxon>Bacteria</taxon>
        <taxon>Bacillati</taxon>
        <taxon>Actinomycetota</taxon>
        <taxon>Acidimicrobiia</taxon>
        <taxon>Acidimicrobiales</taxon>
        <taxon>environmental samples</taxon>
    </lineage>
</organism>
<feature type="compositionally biased region" description="Basic residues" evidence="1">
    <location>
        <begin position="157"/>
        <end position="169"/>
    </location>
</feature>
<accession>A0A6J4IZA7</accession>
<dbReference type="EMBL" id="CADCTF010000146">
    <property type="protein sequence ID" value="CAA9265041.1"/>
    <property type="molecule type" value="Genomic_DNA"/>
</dbReference>
<dbReference type="AlphaFoldDB" id="A0A6J4IZA7"/>
<feature type="non-terminal residue" evidence="2">
    <location>
        <position position="169"/>
    </location>
</feature>